<evidence type="ECO:0000313" key="4">
    <source>
        <dbReference type="Proteomes" id="UP000266152"/>
    </source>
</evidence>
<dbReference type="AlphaFoldDB" id="A0A395S766"/>
<dbReference type="Proteomes" id="UP000266152">
    <property type="component" value="Unassembled WGS sequence"/>
</dbReference>
<dbReference type="InterPro" id="IPR027417">
    <property type="entry name" value="P-loop_NTPase"/>
</dbReference>
<dbReference type="GO" id="GO:0002098">
    <property type="term" value="P:tRNA wobble uridine modification"/>
    <property type="evidence" value="ECO:0007669"/>
    <property type="project" value="InterPro"/>
</dbReference>
<reference evidence="3 4" key="1">
    <citation type="journal article" date="2018" name="PLoS Pathog.">
        <title>Evolution of structural diversity of trichothecenes, a family of toxins produced by plant pathogenic and entomopathogenic fungi.</title>
        <authorList>
            <person name="Proctor R.H."/>
            <person name="McCormick S.P."/>
            <person name="Kim H.S."/>
            <person name="Cardoza R.E."/>
            <person name="Stanley A.M."/>
            <person name="Lindo L."/>
            <person name="Kelly A."/>
            <person name="Brown D.W."/>
            <person name="Lee T."/>
            <person name="Vaughan M.M."/>
            <person name="Alexander N.J."/>
            <person name="Busman M."/>
            <person name="Gutierrez S."/>
        </authorList>
    </citation>
    <scope>NUCLEOTIDE SEQUENCE [LARGE SCALE GENOMIC DNA]</scope>
    <source>
        <strain evidence="3 4">NRRL 3299</strain>
    </source>
</reference>
<sequence>MHTFSLRAGLRPFYGKTSSLRAGSIQRASISSSTPRQAKNQIYAPPLLHDLVESGIGEEEGGVSLATVEFDSPDIMSGDPNLAMTYMITSIPTLLSFDGGEAQTATKLSDARKLADREFLKEWIRTEARRHGGRGGGGGGSSLFGVQSNLKIFNINQTTSIDTAHKMASVSRIPHILEPYLALPSEASLNLVTSVLGASSNWLLLRHVYSYLRGSTEGDESAKDTGVVLVSFMRDGAFWREGSTKLGLDLDAYSRTGRFTFVDGLTGIYGDSKPQAPGTRKERVLRGTNLTDIKKEIEGAIGDLKASRKVLIIDQLDALLAITDESTTSLTLQNLVLGLRSLVHSTLLTLSADTPLVAAQATTLEREHASLVLSTAHAADAVLALRMLDTGTARDVSGVVRITGPGIEGMGGAAEYLYHVVADGGVKVFERGT</sequence>
<accession>A0A395S766</accession>
<dbReference type="EMBL" id="PXOF01000076">
    <property type="protein sequence ID" value="RGP68087.1"/>
    <property type="molecule type" value="Genomic_DNA"/>
</dbReference>
<protein>
    <submittedName>
        <fullName evidence="3">Uncharacterized protein</fullName>
    </submittedName>
</protein>
<comment type="similarity">
    <text evidence="2">Belongs to the ELP6 family.</text>
</comment>
<dbReference type="Pfam" id="PF09807">
    <property type="entry name" value="ELP6"/>
    <property type="match status" value="1"/>
</dbReference>
<keyword evidence="4" id="KW-1185">Reference proteome</keyword>
<evidence type="ECO:0000313" key="3">
    <source>
        <dbReference type="EMBL" id="RGP68087.1"/>
    </source>
</evidence>
<dbReference type="UniPathway" id="UPA00988"/>
<dbReference type="InterPro" id="IPR018627">
    <property type="entry name" value="ELP6"/>
</dbReference>
<dbReference type="Gene3D" id="3.40.50.300">
    <property type="entry name" value="P-loop containing nucleotide triphosphate hydrolases"/>
    <property type="match status" value="1"/>
</dbReference>
<evidence type="ECO:0000256" key="1">
    <source>
        <dbReference type="ARBA" id="ARBA00005043"/>
    </source>
</evidence>
<dbReference type="CDD" id="cd19495">
    <property type="entry name" value="Elp6"/>
    <property type="match status" value="1"/>
</dbReference>
<dbReference type="GO" id="GO:0033588">
    <property type="term" value="C:elongator holoenzyme complex"/>
    <property type="evidence" value="ECO:0007669"/>
    <property type="project" value="InterPro"/>
</dbReference>
<name>A0A395S766_FUSSP</name>
<evidence type="ECO:0000256" key="2">
    <source>
        <dbReference type="ARBA" id="ARBA00008837"/>
    </source>
</evidence>
<gene>
    <name evidence="3" type="ORF">FSPOR_5566</name>
</gene>
<dbReference type="PANTHER" id="PTHR16184:SF6">
    <property type="entry name" value="ELONGATOR COMPLEX PROTEIN 6"/>
    <property type="match status" value="1"/>
</dbReference>
<proteinExistence type="inferred from homology"/>
<organism evidence="3 4">
    <name type="scientific">Fusarium sporotrichioides</name>
    <dbReference type="NCBI Taxonomy" id="5514"/>
    <lineage>
        <taxon>Eukaryota</taxon>
        <taxon>Fungi</taxon>
        <taxon>Dikarya</taxon>
        <taxon>Ascomycota</taxon>
        <taxon>Pezizomycotina</taxon>
        <taxon>Sordariomycetes</taxon>
        <taxon>Hypocreomycetidae</taxon>
        <taxon>Hypocreales</taxon>
        <taxon>Nectriaceae</taxon>
        <taxon>Fusarium</taxon>
    </lineage>
</organism>
<comment type="caution">
    <text evidence="3">The sequence shown here is derived from an EMBL/GenBank/DDBJ whole genome shotgun (WGS) entry which is preliminary data.</text>
</comment>
<dbReference type="PANTHER" id="PTHR16184">
    <property type="entry name" value="ELONGATOR COMPLEX PROTEIN 6"/>
    <property type="match status" value="1"/>
</dbReference>
<comment type="pathway">
    <text evidence="1">tRNA modification; 5-methoxycarbonylmethyl-2-thiouridine-tRNA biosynthesis.</text>
</comment>